<accession>C7MI11</accession>
<evidence type="ECO:0000313" key="1">
    <source>
        <dbReference type="EMBL" id="ACU84437.1"/>
    </source>
</evidence>
<dbReference type="CDD" id="cd14747">
    <property type="entry name" value="PBP2_MalE"/>
    <property type="match status" value="1"/>
</dbReference>
<dbReference type="Pfam" id="PF01547">
    <property type="entry name" value="SBP_bac_1"/>
    <property type="match status" value="1"/>
</dbReference>
<dbReference type="STRING" id="446465.Bfae_05710"/>
<keyword evidence="1" id="KW-0813">Transport</keyword>
<gene>
    <name evidence="1" type="ordered locus">Bfae_05710</name>
</gene>
<dbReference type="EMBL" id="CP001643">
    <property type="protein sequence ID" value="ACU84437.1"/>
    <property type="molecule type" value="Genomic_DNA"/>
</dbReference>
<dbReference type="PANTHER" id="PTHR43649">
    <property type="entry name" value="ARABINOSE-BINDING PROTEIN-RELATED"/>
    <property type="match status" value="1"/>
</dbReference>
<reference evidence="1 2" key="1">
    <citation type="journal article" date="2009" name="Stand. Genomic Sci.">
        <title>Complete genome sequence of Brachybacterium faecium type strain (Schefferle 6-10).</title>
        <authorList>
            <person name="Lapidus A."/>
            <person name="Pukall R."/>
            <person name="Labuttii K."/>
            <person name="Copeland A."/>
            <person name="Del Rio T.G."/>
            <person name="Nolan M."/>
            <person name="Chen F."/>
            <person name="Lucas S."/>
            <person name="Tice H."/>
            <person name="Cheng J.F."/>
            <person name="Bruce D."/>
            <person name="Goodwin L."/>
            <person name="Pitluck S."/>
            <person name="Rohde M."/>
            <person name="Goker M."/>
            <person name="Pati A."/>
            <person name="Ivanova N."/>
            <person name="Mavrommatis K."/>
            <person name="Chen A."/>
            <person name="Palaniappan K."/>
            <person name="D'haeseleer P."/>
            <person name="Chain P."/>
            <person name="Bristow J."/>
            <person name="Eisen J.A."/>
            <person name="Markowitz V."/>
            <person name="Hugenholtz P."/>
            <person name="Kyrpides N.C."/>
            <person name="Klenk H.P."/>
        </authorList>
    </citation>
    <scope>NUCLEOTIDE SEQUENCE [LARGE SCALE GENOMIC DNA]</scope>
    <source>
        <strain evidence="2">ATCC 43885 / DSM 4810 / JCM 11609 / LMG 19847 / NBRC 14762 / NCIMB 9860 / 6-10</strain>
    </source>
</reference>
<dbReference type="OrthoDB" id="9770625at2"/>
<keyword evidence="1" id="KW-0762">Sugar transport</keyword>
<sequence length="425" mass="44634">MLGGGAALALGLAACGSSSGGSGGSDRDPAEISGENVRVWFMEGSFADDAIDYLETAFAEENPGNTLTVEIQPWDGIVSKLQTSLASSSESPDLVETGNTQSTTFTNVGAFADVSDLYEDLGGDDLIPSFVEAGTVDGANYAYPLYAGARGVFYRSDLFDAAGITVPETIDEFREAMIALGEANPEDVDGFSGMYFAAVDIHGVESFMFAAGGEYATENEDGSFTAVLDQPETLAALEQVHSLFQDATAYALDSQASQKAFEKYFNEGKVGAMIGTGNVGTKIDQELWDEDKVGVMALPGQSAGEVGQTFAGGSNISLAANAQNPELAREALKLIFSEEFQTKIAEAGWSPGNSSYGDAVTGPFGEISRDIVENSKLTPNTPQWGVASGNNLVRDFFTELAQGGDVETTAQTYNATLQETLSAEE</sequence>
<dbReference type="Proteomes" id="UP000001919">
    <property type="component" value="Chromosome"/>
</dbReference>
<dbReference type="Gene3D" id="3.40.190.10">
    <property type="entry name" value="Periplasmic binding protein-like II"/>
    <property type="match status" value="1"/>
</dbReference>
<dbReference type="KEGG" id="bfa:Bfae_05710"/>
<dbReference type="HOGENOM" id="CLU_031285_10_1_11"/>
<dbReference type="InterPro" id="IPR050490">
    <property type="entry name" value="Bact_solute-bd_prot1"/>
</dbReference>
<organism evidence="1 2">
    <name type="scientific">Brachybacterium faecium (strain ATCC 43885 / DSM 4810 / JCM 11609 / LMG 19847 / NBRC 14762 / NCIMB 9860 / 6-10)</name>
    <dbReference type="NCBI Taxonomy" id="446465"/>
    <lineage>
        <taxon>Bacteria</taxon>
        <taxon>Bacillati</taxon>
        <taxon>Actinomycetota</taxon>
        <taxon>Actinomycetes</taxon>
        <taxon>Micrococcales</taxon>
        <taxon>Dermabacteraceae</taxon>
        <taxon>Brachybacterium</taxon>
    </lineage>
</organism>
<protein>
    <submittedName>
        <fullName evidence="1">ABC-type sugar transport system, periplasmic component</fullName>
    </submittedName>
</protein>
<dbReference type="PANTHER" id="PTHR43649:SF12">
    <property type="entry name" value="DIACETYLCHITOBIOSE BINDING PROTEIN DASA"/>
    <property type="match status" value="1"/>
</dbReference>
<dbReference type="InterPro" id="IPR006059">
    <property type="entry name" value="SBP"/>
</dbReference>
<dbReference type="AlphaFoldDB" id="C7MI11"/>
<dbReference type="eggNOG" id="COG1653">
    <property type="taxonomic scope" value="Bacteria"/>
</dbReference>
<dbReference type="PATRIC" id="fig|446465.5.peg.558"/>
<dbReference type="SUPFAM" id="SSF53850">
    <property type="entry name" value="Periplasmic binding protein-like II"/>
    <property type="match status" value="1"/>
</dbReference>
<proteinExistence type="predicted"/>
<keyword evidence="2" id="KW-1185">Reference proteome</keyword>
<name>C7MI11_BRAFD</name>
<evidence type="ECO:0000313" key="2">
    <source>
        <dbReference type="Proteomes" id="UP000001919"/>
    </source>
</evidence>